<reference evidence="3 4" key="1">
    <citation type="submission" date="2016-08" db="EMBL/GenBank/DDBJ databases">
        <title>Draft genome of Fabibacter sp. strain SK-8.</title>
        <authorList>
            <person name="Wong S.-K."/>
            <person name="Hamasaki K."/>
            <person name="Yoshizawa S."/>
        </authorList>
    </citation>
    <scope>NUCLEOTIDE SEQUENCE [LARGE SCALE GENOMIC DNA]</scope>
    <source>
        <strain evidence="3 4">SK-8</strain>
    </source>
</reference>
<dbReference type="Gene3D" id="2.60.120.200">
    <property type="match status" value="1"/>
</dbReference>
<dbReference type="InterPro" id="IPR013320">
    <property type="entry name" value="ConA-like_dom_sf"/>
</dbReference>
<gene>
    <name evidence="3" type="ORF">BFP71_15305</name>
</gene>
<dbReference type="InterPro" id="IPR000757">
    <property type="entry name" value="Beta-glucanase-like"/>
</dbReference>
<protein>
    <recommendedName>
        <fullName evidence="2">GH16 domain-containing protein</fullName>
    </recommendedName>
</protein>
<comment type="similarity">
    <text evidence="1">Belongs to the glycosyl hydrolase 16 family.</text>
</comment>
<evidence type="ECO:0000313" key="3">
    <source>
        <dbReference type="EMBL" id="OEK05608.1"/>
    </source>
</evidence>
<dbReference type="GO" id="GO:0004553">
    <property type="term" value="F:hydrolase activity, hydrolyzing O-glycosyl compounds"/>
    <property type="evidence" value="ECO:0007669"/>
    <property type="project" value="InterPro"/>
</dbReference>
<dbReference type="PROSITE" id="PS51762">
    <property type="entry name" value="GH16_2"/>
    <property type="match status" value="1"/>
</dbReference>
<dbReference type="PANTHER" id="PTHR10963">
    <property type="entry name" value="GLYCOSYL HYDROLASE-RELATED"/>
    <property type="match status" value="1"/>
</dbReference>
<dbReference type="PANTHER" id="PTHR10963:SF55">
    <property type="entry name" value="GLYCOSIDE HYDROLASE FAMILY 16 PROTEIN"/>
    <property type="match status" value="1"/>
</dbReference>
<dbReference type="Pfam" id="PF00722">
    <property type="entry name" value="Glyco_hydro_16"/>
    <property type="match status" value="1"/>
</dbReference>
<dbReference type="CDD" id="cd08023">
    <property type="entry name" value="GH16_laminarinase_like"/>
    <property type="match status" value="1"/>
</dbReference>
<evidence type="ECO:0000256" key="1">
    <source>
        <dbReference type="ARBA" id="ARBA00006865"/>
    </source>
</evidence>
<feature type="domain" description="GH16" evidence="2">
    <location>
        <begin position="4"/>
        <end position="261"/>
    </location>
</feature>
<evidence type="ECO:0000313" key="4">
    <source>
        <dbReference type="Proteomes" id="UP000095552"/>
    </source>
</evidence>
<dbReference type="EMBL" id="MDGQ01000005">
    <property type="protein sequence ID" value="OEK05608.1"/>
    <property type="molecule type" value="Genomic_DNA"/>
</dbReference>
<evidence type="ECO:0000259" key="2">
    <source>
        <dbReference type="PROSITE" id="PS51762"/>
    </source>
</evidence>
<accession>A0A1E5T2J2</accession>
<dbReference type="GO" id="GO:0005975">
    <property type="term" value="P:carbohydrate metabolic process"/>
    <property type="evidence" value="ECO:0007669"/>
    <property type="project" value="InterPro"/>
</dbReference>
<dbReference type="InterPro" id="IPR050546">
    <property type="entry name" value="Glycosyl_Hydrlase_16"/>
</dbReference>
<dbReference type="SUPFAM" id="SSF49899">
    <property type="entry name" value="Concanavalin A-like lectins/glucanases"/>
    <property type="match status" value="1"/>
</dbReference>
<sequence length="261" mass="29933">MRDHEYTTESMTQNTSGSKWELVWSDEFDVDGAPDETKWTYDVGNWGWGNNEPQYYTDNRRENARVEDGNLIIEARKNDMGQEWTSARLTTRGKVSFLYGKIEFRAKAPAKDGTWAAGWLLGDEYRDELSWPYCGEIDVLECVGSEINDETGAGINHASCHTRTYYFKEGTHITAVTEIEDMTNTYHNYTIEWTPEGIKAFLDGEHYYTYDKTGDELEWPFSKPQNLILNLAMGGGMGGAIDPRIESQQFIVDYVRVYALN</sequence>
<comment type="caution">
    <text evidence="3">The sequence shown here is derived from an EMBL/GenBank/DDBJ whole genome shotgun (WGS) entry which is preliminary data.</text>
</comment>
<name>A0A1E5T2J2_9BACT</name>
<dbReference type="Proteomes" id="UP000095552">
    <property type="component" value="Unassembled WGS sequence"/>
</dbReference>
<organism evidence="3 4">
    <name type="scientific">Roseivirga misakiensis</name>
    <dbReference type="NCBI Taxonomy" id="1563681"/>
    <lineage>
        <taxon>Bacteria</taxon>
        <taxon>Pseudomonadati</taxon>
        <taxon>Bacteroidota</taxon>
        <taxon>Cytophagia</taxon>
        <taxon>Cytophagales</taxon>
        <taxon>Roseivirgaceae</taxon>
        <taxon>Roseivirga</taxon>
    </lineage>
</organism>
<dbReference type="AlphaFoldDB" id="A0A1E5T2J2"/>
<proteinExistence type="inferred from homology"/>
<dbReference type="STRING" id="1563681.BFP71_15305"/>
<keyword evidence="4" id="KW-1185">Reference proteome</keyword>